<evidence type="ECO:0000313" key="2">
    <source>
        <dbReference type="Proteomes" id="UP000324748"/>
    </source>
</evidence>
<reference evidence="1 2" key="1">
    <citation type="submission" date="2019-05" db="EMBL/GenBank/DDBJ databases">
        <title>Emergence of the Ug99 lineage of the wheat stem rust pathogen through somatic hybridization.</title>
        <authorList>
            <person name="Li F."/>
            <person name="Upadhyaya N.M."/>
            <person name="Sperschneider J."/>
            <person name="Matny O."/>
            <person name="Nguyen-Phuc H."/>
            <person name="Mago R."/>
            <person name="Raley C."/>
            <person name="Miller M.E."/>
            <person name="Silverstein K.A.T."/>
            <person name="Henningsen E."/>
            <person name="Hirsch C.D."/>
            <person name="Visser B."/>
            <person name="Pretorius Z.A."/>
            <person name="Steffenson B.J."/>
            <person name="Schwessinger B."/>
            <person name="Dodds P.N."/>
            <person name="Figueroa M."/>
        </authorList>
    </citation>
    <scope>NUCLEOTIDE SEQUENCE [LARGE SCALE GENOMIC DNA]</scope>
    <source>
        <strain evidence="1">21-0</strain>
    </source>
</reference>
<sequence length="92" mass="10362">MTNRILGLEPYSDSVSYIAAQEWLRLKSVFFFCGIAPVLQVVRRAYCVSSDDLKPHVSTELSDILGRRHTGLLKPVTQPPYEGLTSTNHALW</sequence>
<protein>
    <submittedName>
        <fullName evidence="1">Uncharacterized protein</fullName>
    </submittedName>
</protein>
<gene>
    <name evidence="1" type="ORF">PGT21_023023</name>
</gene>
<dbReference type="AlphaFoldDB" id="A0A5B0Q6K0"/>
<accession>A0A5B0Q6K0</accession>
<dbReference type="EMBL" id="VSWC01000028">
    <property type="protein sequence ID" value="KAA1108727.1"/>
    <property type="molecule type" value="Genomic_DNA"/>
</dbReference>
<organism evidence="1 2">
    <name type="scientific">Puccinia graminis f. sp. tritici</name>
    <dbReference type="NCBI Taxonomy" id="56615"/>
    <lineage>
        <taxon>Eukaryota</taxon>
        <taxon>Fungi</taxon>
        <taxon>Dikarya</taxon>
        <taxon>Basidiomycota</taxon>
        <taxon>Pucciniomycotina</taxon>
        <taxon>Pucciniomycetes</taxon>
        <taxon>Pucciniales</taxon>
        <taxon>Pucciniaceae</taxon>
        <taxon>Puccinia</taxon>
    </lineage>
</organism>
<evidence type="ECO:0000313" key="1">
    <source>
        <dbReference type="EMBL" id="KAA1108727.1"/>
    </source>
</evidence>
<name>A0A5B0Q6K0_PUCGR</name>
<comment type="caution">
    <text evidence="1">The sequence shown here is derived from an EMBL/GenBank/DDBJ whole genome shotgun (WGS) entry which is preliminary data.</text>
</comment>
<dbReference type="Proteomes" id="UP000324748">
    <property type="component" value="Unassembled WGS sequence"/>
</dbReference>
<keyword evidence="2" id="KW-1185">Reference proteome</keyword>
<proteinExistence type="predicted"/>